<evidence type="ECO:0000256" key="6">
    <source>
        <dbReference type="ARBA" id="ARBA00022692"/>
    </source>
</evidence>
<dbReference type="Proteomes" id="UP000285575">
    <property type="component" value="Unassembled WGS sequence"/>
</dbReference>
<sequence length="204" mass="21286">MGTRDGAAVSRVRGMSKRPGAAMNPRTAPQRQRNRGLSLIESLMAVAIAAVITGATLPGFRDALELRRLDGAAAQLHTDLQLARSEAVARNRSLRISYAQQAETSCYVVHTGPAGACTCTAGTAPVCTGTAEALRSVQFHAGDGIRLRSNVASMVLDPTKGTVSPTGTLRLQGSEGRAVHMVVNIMGRARTCSPAGTVRGHPVC</sequence>
<dbReference type="PROSITE" id="PS00409">
    <property type="entry name" value="PROKAR_NTER_METHYL"/>
    <property type="match status" value="1"/>
</dbReference>
<evidence type="ECO:0000256" key="2">
    <source>
        <dbReference type="ARBA" id="ARBA00021549"/>
    </source>
</evidence>
<evidence type="ECO:0000256" key="12">
    <source>
        <dbReference type="SAM" id="Phobius"/>
    </source>
</evidence>
<protein>
    <recommendedName>
        <fullName evidence="2">Type II secretion system protein H</fullName>
    </recommendedName>
    <alternativeName>
        <fullName evidence="10">General secretion pathway protein H</fullName>
    </alternativeName>
</protein>
<dbReference type="Pfam" id="PF12019">
    <property type="entry name" value="GspH"/>
    <property type="match status" value="1"/>
</dbReference>
<evidence type="ECO:0000256" key="4">
    <source>
        <dbReference type="ARBA" id="ARBA00022481"/>
    </source>
</evidence>
<dbReference type="OrthoDB" id="8592199at2"/>
<evidence type="ECO:0000256" key="9">
    <source>
        <dbReference type="ARBA" id="ARBA00025772"/>
    </source>
</evidence>
<dbReference type="InterPro" id="IPR012902">
    <property type="entry name" value="N_methyl_site"/>
</dbReference>
<dbReference type="InterPro" id="IPR022346">
    <property type="entry name" value="T2SS_GspH"/>
</dbReference>
<evidence type="ECO:0000259" key="13">
    <source>
        <dbReference type="Pfam" id="PF12019"/>
    </source>
</evidence>
<dbReference type="InterPro" id="IPR045584">
    <property type="entry name" value="Pilin-like"/>
</dbReference>
<evidence type="ECO:0000313" key="14">
    <source>
        <dbReference type="EMBL" id="RVU44457.1"/>
    </source>
</evidence>
<evidence type="ECO:0000256" key="10">
    <source>
        <dbReference type="ARBA" id="ARBA00030775"/>
    </source>
</evidence>
<dbReference type="NCBIfam" id="TIGR02532">
    <property type="entry name" value="IV_pilin_GFxxxE"/>
    <property type="match status" value="1"/>
</dbReference>
<feature type="region of interest" description="Disordered" evidence="11">
    <location>
        <begin position="1"/>
        <end position="33"/>
    </location>
</feature>
<keyword evidence="15" id="KW-1185">Reference proteome</keyword>
<evidence type="ECO:0000256" key="7">
    <source>
        <dbReference type="ARBA" id="ARBA00022989"/>
    </source>
</evidence>
<dbReference type="GO" id="GO:0015628">
    <property type="term" value="P:protein secretion by the type II secretion system"/>
    <property type="evidence" value="ECO:0007669"/>
    <property type="project" value="InterPro"/>
</dbReference>
<comment type="caution">
    <text evidence="14">The sequence shown here is derived from an EMBL/GenBank/DDBJ whole genome shotgun (WGS) entry which is preliminary data.</text>
</comment>
<keyword evidence="5" id="KW-0997">Cell inner membrane</keyword>
<keyword evidence="6 12" id="KW-0812">Transmembrane</keyword>
<feature type="transmembrane region" description="Helical" evidence="12">
    <location>
        <begin position="39"/>
        <end position="60"/>
    </location>
</feature>
<dbReference type="Gene3D" id="3.55.40.10">
    <property type="entry name" value="minor pseudopilin epsh domain"/>
    <property type="match status" value="1"/>
</dbReference>
<gene>
    <name evidence="14" type="ORF">EOE66_17480</name>
</gene>
<dbReference type="Pfam" id="PF07963">
    <property type="entry name" value="N_methyl"/>
    <property type="match status" value="1"/>
</dbReference>
<reference evidence="14 15" key="1">
    <citation type="submission" date="2019-01" db="EMBL/GenBank/DDBJ databases">
        <authorList>
            <person name="Chen W.-M."/>
        </authorList>
    </citation>
    <scope>NUCLEOTIDE SEQUENCE [LARGE SCALE GENOMIC DNA]</scope>
    <source>
        <strain evidence="14 15">KYPY4</strain>
    </source>
</reference>
<feature type="domain" description="General secretion pathway GspH" evidence="13">
    <location>
        <begin position="72"/>
        <end position="186"/>
    </location>
</feature>
<dbReference type="AlphaFoldDB" id="A0A437RCP8"/>
<accession>A0A437RCP8</accession>
<evidence type="ECO:0000256" key="1">
    <source>
        <dbReference type="ARBA" id="ARBA00004377"/>
    </source>
</evidence>
<keyword evidence="8 12" id="KW-0472">Membrane</keyword>
<dbReference type="GO" id="GO:0015627">
    <property type="term" value="C:type II protein secretion system complex"/>
    <property type="evidence" value="ECO:0007669"/>
    <property type="project" value="InterPro"/>
</dbReference>
<keyword evidence="4" id="KW-0488">Methylation</keyword>
<keyword evidence="7 12" id="KW-1133">Transmembrane helix</keyword>
<comment type="similarity">
    <text evidence="9">Belongs to the GSP H family.</text>
</comment>
<keyword evidence="3" id="KW-1003">Cell membrane</keyword>
<evidence type="ECO:0000313" key="15">
    <source>
        <dbReference type="Proteomes" id="UP000285575"/>
    </source>
</evidence>
<evidence type="ECO:0000256" key="3">
    <source>
        <dbReference type="ARBA" id="ARBA00022475"/>
    </source>
</evidence>
<dbReference type="EMBL" id="SACR01000005">
    <property type="protein sequence ID" value="RVU44457.1"/>
    <property type="molecule type" value="Genomic_DNA"/>
</dbReference>
<evidence type="ECO:0000256" key="5">
    <source>
        <dbReference type="ARBA" id="ARBA00022519"/>
    </source>
</evidence>
<organism evidence="14 15">
    <name type="scientific">Rubrivivax rivuli</name>
    <dbReference type="NCBI Taxonomy" id="1862385"/>
    <lineage>
        <taxon>Bacteria</taxon>
        <taxon>Pseudomonadati</taxon>
        <taxon>Pseudomonadota</taxon>
        <taxon>Betaproteobacteria</taxon>
        <taxon>Burkholderiales</taxon>
        <taxon>Sphaerotilaceae</taxon>
        <taxon>Rubrivivax</taxon>
    </lineage>
</organism>
<dbReference type="SUPFAM" id="SSF54523">
    <property type="entry name" value="Pili subunits"/>
    <property type="match status" value="1"/>
</dbReference>
<dbReference type="GO" id="GO:0005886">
    <property type="term" value="C:plasma membrane"/>
    <property type="evidence" value="ECO:0007669"/>
    <property type="project" value="UniProtKB-SubCell"/>
</dbReference>
<comment type="subcellular location">
    <subcellularLocation>
        <location evidence="1">Cell inner membrane</location>
        <topology evidence="1">Single-pass membrane protein</topology>
    </subcellularLocation>
</comment>
<evidence type="ECO:0000256" key="8">
    <source>
        <dbReference type="ARBA" id="ARBA00023136"/>
    </source>
</evidence>
<proteinExistence type="inferred from homology"/>
<name>A0A437RCP8_9BURK</name>
<evidence type="ECO:0000256" key="11">
    <source>
        <dbReference type="SAM" id="MobiDB-lite"/>
    </source>
</evidence>